<dbReference type="Pfam" id="PF05712">
    <property type="entry name" value="MRG"/>
    <property type="match status" value="1"/>
</dbReference>
<evidence type="ECO:0000256" key="8">
    <source>
        <dbReference type="SAM" id="MobiDB-lite"/>
    </source>
</evidence>
<evidence type="ECO:0000256" key="5">
    <source>
        <dbReference type="ARBA" id="ARBA00023015"/>
    </source>
</evidence>
<keyword evidence="11" id="KW-1185">Reference proteome</keyword>
<evidence type="ECO:0000313" key="10">
    <source>
        <dbReference type="EMBL" id="TRM64140.1"/>
    </source>
</evidence>
<feature type="compositionally biased region" description="Basic residues" evidence="8">
    <location>
        <begin position="100"/>
        <end position="109"/>
    </location>
</feature>
<dbReference type="PANTHER" id="PTHR10880">
    <property type="entry name" value="MORTALITY FACTOR 4-LIKE PROTEIN"/>
    <property type="match status" value="1"/>
</dbReference>
<evidence type="ECO:0000256" key="6">
    <source>
        <dbReference type="ARBA" id="ARBA00023163"/>
    </source>
</evidence>
<dbReference type="Gene3D" id="2.30.30.140">
    <property type="match status" value="1"/>
</dbReference>
<dbReference type="EMBL" id="VDMD01000008">
    <property type="protein sequence ID" value="TRM64140.1"/>
    <property type="molecule type" value="Genomic_DNA"/>
</dbReference>
<dbReference type="PROSITE" id="PS51640">
    <property type="entry name" value="MRG"/>
    <property type="match status" value="1"/>
</dbReference>
<reference evidence="10 11" key="1">
    <citation type="journal article" date="2019" name="New Phytol.">
        <title>Comparative genomics reveals unique wood-decay strategies and fruiting body development in the Schizophyllaceae.</title>
        <authorList>
            <person name="Almasi E."/>
            <person name="Sahu N."/>
            <person name="Krizsan K."/>
            <person name="Balint B."/>
            <person name="Kovacs G.M."/>
            <person name="Kiss B."/>
            <person name="Cseklye J."/>
            <person name="Drula E."/>
            <person name="Henrissat B."/>
            <person name="Nagy I."/>
            <person name="Chovatia M."/>
            <person name="Adam C."/>
            <person name="LaButti K."/>
            <person name="Lipzen A."/>
            <person name="Riley R."/>
            <person name="Grigoriev I.V."/>
            <person name="Nagy L.G."/>
        </authorList>
    </citation>
    <scope>NUCLEOTIDE SEQUENCE [LARGE SCALE GENOMIC DNA]</scope>
    <source>
        <strain evidence="10 11">NL-1724</strain>
    </source>
</reference>
<feature type="domain" description="MRG" evidence="9">
    <location>
        <begin position="234"/>
        <end position="407"/>
    </location>
</feature>
<dbReference type="AlphaFoldDB" id="A0A550CH72"/>
<evidence type="ECO:0000259" key="9">
    <source>
        <dbReference type="Pfam" id="PF05712"/>
    </source>
</evidence>
<dbReference type="Gene3D" id="1.10.274.30">
    <property type="entry name" value="MRG domain"/>
    <property type="match status" value="1"/>
</dbReference>
<feature type="compositionally biased region" description="Polar residues" evidence="8">
    <location>
        <begin position="11"/>
        <end position="36"/>
    </location>
</feature>
<evidence type="ECO:0000256" key="7">
    <source>
        <dbReference type="ARBA" id="ARBA00023242"/>
    </source>
</evidence>
<name>A0A550CH72_9AGAR</name>
<evidence type="ECO:0000256" key="1">
    <source>
        <dbReference type="ARBA" id="ARBA00004123"/>
    </source>
</evidence>
<keyword evidence="5" id="KW-0805">Transcription regulation</keyword>
<dbReference type="STRING" id="97359.A0A550CH72"/>
<dbReference type="InterPro" id="IPR016197">
    <property type="entry name" value="Chromo-like_dom_sf"/>
</dbReference>
<dbReference type="OrthoDB" id="124855at2759"/>
<comment type="caution">
    <text evidence="10">The sequence shown here is derived from an EMBL/GenBank/DDBJ whole genome shotgun (WGS) entry which is preliminary data.</text>
</comment>
<dbReference type="InterPro" id="IPR026541">
    <property type="entry name" value="MRG_dom"/>
</dbReference>
<dbReference type="GO" id="GO:0006325">
    <property type="term" value="P:chromatin organization"/>
    <property type="evidence" value="ECO:0007669"/>
    <property type="project" value="UniProtKB-KW"/>
</dbReference>
<dbReference type="GO" id="GO:0006355">
    <property type="term" value="P:regulation of DNA-templated transcription"/>
    <property type="evidence" value="ECO:0007669"/>
    <property type="project" value="InterPro"/>
</dbReference>
<dbReference type="InterPro" id="IPR038217">
    <property type="entry name" value="MRG_C_sf"/>
</dbReference>
<dbReference type="InterPro" id="IPR008676">
    <property type="entry name" value="MRG"/>
</dbReference>
<comment type="subcellular location">
    <subcellularLocation>
        <location evidence="1">Nucleus</location>
    </subcellularLocation>
</comment>
<gene>
    <name evidence="10" type="ORF">BD626DRAFT_493931</name>
</gene>
<feature type="region of interest" description="Disordered" evidence="8">
    <location>
        <begin position="90"/>
        <end position="122"/>
    </location>
</feature>
<evidence type="ECO:0000256" key="2">
    <source>
        <dbReference type="ARBA" id="ARBA00009093"/>
    </source>
</evidence>
<dbReference type="PANTHER" id="PTHR10880:SF15">
    <property type="entry name" value="MSL COMPLEX SUBUNIT 3"/>
    <property type="match status" value="1"/>
</dbReference>
<keyword evidence="6" id="KW-0804">Transcription</keyword>
<comment type="similarity">
    <text evidence="2">Belongs to the MRG family.</text>
</comment>
<evidence type="ECO:0000256" key="3">
    <source>
        <dbReference type="ARBA" id="ARBA00018505"/>
    </source>
</evidence>
<sequence length="431" mass="47627">MSEPAELDDASFTQASDPAQQADSEPSGSTKAESQPPSMPVAPSKSPSTGHIDTFQVSEVALTEVGGTWYKTRITEAETSSILLAGPVKSRKQAGLPSLRNRRLKQPVKKTRESSEPADPADAQSWAAHRVYRVHYEGFNAFQDEWMPAFRLRKAGSLDVSALRESTPGMRSSAGPTIVVNLGDETLSLAVPRGRLFGEVRPDGRGRRGRGRGRGGFSSISAPAHVSAKSGKKAPSIAKPFKIEMPSCLRSKLVDDWERVQKQNLVVKLPRAPNVDAILLEFQTYLEIEAPANLCEPKIYASTVTSGIKVYFEKAIGHNLLYPLERSQFDGWRTQFKTGQHVTPETTKDMSEAYGVEHLLRLLANFPQYMTSSDLDPGSIHLISEYVNEFLRWLDLNRERLFVDEYLTEPEYFRMIGAMYGRPVPAAAAAA</sequence>
<evidence type="ECO:0000313" key="11">
    <source>
        <dbReference type="Proteomes" id="UP000320762"/>
    </source>
</evidence>
<keyword evidence="7" id="KW-0539">Nucleus</keyword>
<dbReference type="SUPFAM" id="SSF54160">
    <property type="entry name" value="Chromo domain-like"/>
    <property type="match status" value="1"/>
</dbReference>
<organism evidence="10 11">
    <name type="scientific">Schizophyllum amplum</name>
    <dbReference type="NCBI Taxonomy" id="97359"/>
    <lineage>
        <taxon>Eukaryota</taxon>
        <taxon>Fungi</taxon>
        <taxon>Dikarya</taxon>
        <taxon>Basidiomycota</taxon>
        <taxon>Agaricomycotina</taxon>
        <taxon>Agaricomycetes</taxon>
        <taxon>Agaricomycetidae</taxon>
        <taxon>Agaricales</taxon>
        <taxon>Schizophyllaceae</taxon>
        <taxon>Schizophyllum</taxon>
    </lineage>
</organism>
<keyword evidence="4" id="KW-0156">Chromatin regulator</keyword>
<accession>A0A550CH72</accession>
<dbReference type="GO" id="GO:0000123">
    <property type="term" value="C:histone acetyltransferase complex"/>
    <property type="evidence" value="ECO:0007669"/>
    <property type="project" value="TreeGrafter"/>
</dbReference>
<feature type="region of interest" description="Disordered" evidence="8">
    <location>
        <begin position="198"/>
        <end position="233"/>
    </location>
</feature>
<proteinExistence type="inferred from homology"/>
<dbReference type="Proteomes" id="UP000320762">
    <property type="component" value="Unassembled WGS sequence"/>
</dbReference>
<feature type="region of interest" description="Disordered" evidence="8">
    <location>
        <begin position="1"/>
        <end position="52"/>
    </location>
</feature>
<dbReference type="GO" id="GO:0005634">
    <property type="term" value="C:nucleus"/>
    <property type="evidence" value="ECO:0007669"/>
    <property type="project" value="UniProtKB-SubCell"/>
</dbReference>
<evidence type="ECO:0000256" key="4">
    <source>
        <dbReference type="ARBA" id="ARBA00022853"/>
    </source>
</evidence>
<protein>
    <recommendedName>
        <fullName evidence="3">Chromatin modification-related protein EAF3</fullName>
    </recommendedName>
</protein>